<dbReference type="InterPro" id="IPR000164">
    <property type="entry name" value="Histone_H3/CENP-A"/>
</dbReference>
<dbReference type="SUPFAM" id="SSF47113">
    <property type="entry name" value="Histone-fold"/>
    <property type="match status" value="1"/>
</dbReference>
<dbReference type="GO" id="GO:0030527">
    <property type="term" value="F:structural constituent of chromatin"/>
    <property type="evidence" value="ECO:0007669"/>
    <property type="project" value="InterPro"/>
</dbReference>
<dbReference type="CDD" id="cd22911">
    <property type="entry name" value="HFD_H3"/>
    <property type="match status" value="1"/>
</dbReference>
<dbReference type="EMBL" id="JAWDGP010004507">
    <property type="protein sequence ID" value="KAK3763727.1"/>
    <property type="molecule type" value="Genomic_DNA"/>
</dbReference>
<keyword evidence="11" id="KW-1185">Reference proteome</keyword>
<evidence type="ECO:0000313" key="10">
    <source>
        <dbReference type="EMBL" id="KAK3763727.1"/>
    </source>
</evidence>
<dbReference type="Pfam" id="PF00125">
    <property type="entry name" value="Histone"/>
    <property type="match status" value="1"/>
</dbReference>
<keyword evidence="7" id="KW-0544">Nucleosome core</keyword>
<dbReference type="GO" id="GO:0005634">
    <property type="term" value="C:nucleus"/>
    <property type="evidence" value="ECO:0007669"/>
    <property type="project" value="UniProtKB-SubCell"/>
</dbReference>
<dbReference type="Gene3D" id="1.10.20.10">
    <property type="entry name" value="Histone, subunit A"/>
    <property type="match status" value="1"/>
</dbReference>
<evidence type="ECO:0000259" key="9">
    <source>
        <dbReference type="Pfam" id="PF00125"/>
    </source>
</evidence>
<dbReference type="GO" id="GO:0046982">
    <property type="term" value="F:protein heterodimerization activity"/>
    <property type="evidence" value="ECO:0007669"/>
    <property type="project" value="InterPro"/>
</dbReference>
<feature type="compositionally biased region" description="Polar residues" evidence="8">
    <location>
        <begin position="22"/>
        <end position="43"/>
    </location>
</feature>
<feature type="region of interest" description="Disordered" evidence="8">
    <location>
        <begin position="1"/>
        <end position="67"/>
    </location>
</feature>
<sequence length="168" mass="18646">MPRVVQRGRKASTPRRNDGAGPSTSRDSADSGSRYQATGSRTPASAVRGGKVAPRGTRSPVKRRRRPGTKALLEIRKYQKSTNLLLRKLPFARLVREVGQKVMPASLNQLMWQAAAIECLQEACEAYLVRLFEDANLCCVHAKRVTLQAKDIWLAQRIGGYMQPLTLS</sequence>
<dbReference type="Proteomes" id="UP001283361">
    <property type="component" value="Unassembled WGS sequence"/>
</dbReference>
<evidence type="ECO:0000256" key="3">
    <source>
        <dbReference type="ARBA" id="ARBA00010343"/>
    </source>
</evidence>
<gene>
    <name evidence="10" type="ORF">RRG08_021399</name>
</gene>
<dbReference type="PRINTS" id="PR00622">
    <property type="entry name" value="HISTONEH3"/>
</dbReference>
<comment type="caution">
    <text evidence="10">The sequence shown here is derived from an EMBL/GenBank/DDBJ whole genome shotgun (WGS) entry which is preliminary data.</text>
</comment>
<evidence type="ECO:0000256" key="5">
    <source>
        <dbReference type="ARBA" id="ARBA00023125"/>
    </source>
</evidence>
<accession>A0AAE1DAV7</accession>
<organism evidence="10 11">
    <name type="scientific">Elysia crispata</name>
    <name type="common">lettuce slug</name>
    <dbReference type="NCBI Taxonomy" id="231223"/>
    <lineage>
        <taxon>Eukaryota</taxon>
        <taxon>Metazoa</taxon>
        <taxon>Spiralia</taxon>
        <taxon>Lophotrochozoa</taxon>
        <taxon>Mollusca</taxon>
        <taxon>Gastropoda</taxon>
        <taxon>Heterobranchia</taxon>
        <taxon>Euthyneura</taxon>
        <taxon>Panpulmonata</taxon>
        <taxon>Sacoglossa</taxon>
        <taxon>Placobranchoidea</taxon>
        <taxon>Plakobranchidae</taxon>
        <taxon>Elysia</taxon>
    </lineage>
</organism>
<keyword evidence="6" id="KW-0539">Nucleus</keyword>
<dbReference type="AlphaFoldDB" id="A0AAE1DAV7"/>
<proteinExistence type="inferred from homology"/>
<dbReference type="InterPro" id="IPR009072">
    <property type="entry name" value="Histone-fold"/>
</dbReference>
<keyword evidence="5" id="KW-0238">DNA-binding</keyword>
<comment type="similarity">
    <text evidence="3">Belongs to the histone H3 family.</text>
</comment>
<evidence type="ECO:0000256" key="1">
    <source>
        <dbReference type="ARBA" id="ARBA00004123"/>
    </source>
</evidence>
<dbReference type="InterPro" id="IPR007125">
    <property type="entry name" value="H2A/H2B/H3"/>
</dbReference>
<dbReference type="PANTHER" id="PTHR45810">
    <property type="entry name" value="HISTONE H3.2"/>
    <property type="match status" value="1"/>
</dbReference>
<dbReference type="GO" id="GO:0000786">
    <property type="term" value="C:nucleosome"/>
    <property type="evidence" value="ECO:0007669"/>
    <property type="project" value="UniProtKB-KW"/>
</dbReference>
<dbReference type="PANTHER" id="PTHR45810:SF17">
    <property type="entry name" value="HISTONE H3-LIKE CENTROMERIC PROTEIN A"/>
    <property type="match status" value="1"/>
</dbReference>
<dbReference type="PROSITE" id="PS00959">
    <property type="entry name" value="HISTONE_H3_2"/>
    <property type="match status" value="1"/>
</dbReference>
<feature type="compositionally biased region" description="Basic residues" evidence="8">
    <location>
        <begin position="1"/>
        <end position="13"/>
    </location>
</feature>
<evidence type="ECO:0000256" key="2">
    <source>
        <dbReference type="ARBA" id="ARBA00004286"/>
    </source>
</evidence>
<evidence type="ECO:0000256" key="8">
    <source>
        <dbReference type="SAM" id="MobiDB-lite"/>
    </source>
</evidence>
<feature type="domain" description="Core Histone H2A/H2B/H3" evidence="9">
    <location>
        <begin position="67"/>
        <end position="158"/>
    </location>
</feature>
<keyword evidence="4" id="KW-0158">Chromosome</keyword>
<dbReference type="GO" id="GO:0003677">
    <property type="term" value="F:DNA binding"/>
    <property type="evidence" value="ECO:0007669"/>
    <property type="project" value="UniProtKB-KW"/>
</dbReference>
<comment type="subcellular location">
    <subcellularLocation>
        <location evidence="2">Chromosome</location>
    </subcellularLocation>
    <subcellularLocation>
        <location evidence="1">Nucleus</location>
    </subcellularLocation>
</comment>
<name>A0AAE1DAV7_9GAST</name>
<dbReference type="SMART" id="SM00428">
    <property type="entry name" value="H3"/>
    <property type="match status" value="1"/>
</dbReference>
<reference evidence="10" key="1">
    <citation type="journal article" date="2023" name="G3 (Bethesda)">
        <title>A reference genome for the long-term kleptoplast-retaining sea slug Elysia crispata morphotype clarki.</title>
        <authorList>
            <person name="Eastman K.E."/>
            <person name="Pendleton A.L."/>
            <person name="Shaikh M.A."/>
            <person name="Suttiyut T."/>
            <person name="Ogas R."/>
            <person name="Tomko P."/>
            <person name="Gavelis G."/>
            <person name="Widhalm J.R."/>
            <person name="Wisecaver J.H."/>
        </authorList>
    </citation>
    <scope>NUCLEOTIDE SEQUENCE</scope>
    <source>
        <strain evidence="10">ECLA1</strain>
    </source>
</reference>
<evidence type="ECO:0000313" key="11">
    <source>
        <dbReference type="Proteomes" id="UP001283361"/>
    </source>
</evidence>
<evidence type="ECO:0000256" key="7">
    <source>
        <dbReference type="ARBA" id="ARBA00023269"/>
    </source>
</evidence>
<dbReference type="FunFam" id="1.10.20.10:FF:000085">
    <property type="entry name" value="Histone H3.2"/>
    <property type="match status" value="1"/>
</dbReference>
<evidence type="ECO:0000256" key="6">
    <source>
        <dbReference type="ARBA" id="ARBA00023242"/>
    </source>
</evidence>
<protein>
    <recommendedName>
        <fullName evidence="9">Core Histone H2A/H2B/H3 domain-containing protein</fullName>
    </recommendedName>
</protein>
<evidence type="ECO:0000256" key="4">
    <source>
        <dbReference type="ARBA" id="ARBA00022454"/>
    </source>
</evidence>